<keyword evidence="1" id="KW-0193">Cuticle</keyword>
<proteinExistence type="predicted"/>
<accession>A0AAN7ZEM4</accession>
<gene>
    <name evidence="2" type="ORF">RI129_010613</name>
</gene>
<protein>
    <submittedName>
        <fullName evidence="2">Uncharacterized protein</fullName>
    </submittedName>
</protein>
<reference evidence="2 3" key="1">
    <citation type="journal article" date="2024" name="Insects">
        <title>An Improved Chromosome-Level Genome Assembly of the Firefly Pyrocoelia pectoralis.</title>
        <authorList>
            <person name="Fu X."/>
            <person name="Meyer-Rochow V.B."/>
            <person name="Ballantyne L."/>
            <person name="Zhu X."/>
        </authorList>
    </citation>
    <scope>NUCLEOTIDE SEQUENCE [LARGE SCALE GENOMIC DNA]</scope>
    <source>
        <strain evidence="2">XCY_ONT2</strain>
    </source>
</reference>
<dbReference type="GO" id="GO:0042302">
    <property type="term" value="F:structural constituent of cuticle"/>
    <property type="evidence" value="ECO:0007669"/>
    <property type="project" value="UniProtKB-UniRule"/>
</dbReference>
<comment type="caution">
    <text evidence="2">The sequence shown here is derived from an EMBL/GenBank/DDBJ whole genome shotgun (WGS) entry which is preliminary data.</text>
</comment>
<sequence>MFTPESVTLFIMRDNMFHNSCFKCAITTEDLQTIANDILEASKFIPSSNILRAKEREDWQSKNIPTNVRSEDEFCPGNKFFMCKDQQSYYTCEEAEDDKTVKTDELKQCGTGLTCDMNNNQPCVESAPPDVEYCPNNGPFVCQDQTTYYLCEEYFNNTTVKSDELQTCSQGLVCDMNAAQHCTEPVVKPPLQCKDNETIFNSTCGTVEVIIQIGDAKFTLTVDDSTHIMIPTTGTGNCVTLTTPNGETRATCNSSTAITQDQCGLNCDPNVIIQVQGGSPATVTIPSSDADATLVTISPPVSLSHRLLDDDTQLFHSFKYNDHLRALSDINKDLTAISEMSSKHDLKLNPNKSVALIFGNRNDVQLLENHIQLTVEGIELPIGALVLLVTLSSINAEQPTRYKTAENGENQAKYEYEYRVHNNNGVGQGKAEIRDGVISSGRYYVEEMNSSQNVEYVADDGGYHPYVEYKSLGPHSQTVTHMAMDEEAINTLNNKHLRGQNLHPLVSAGENQQNVEQKQVEAALQALRLNQSDVTPVQQESKFLSTSYGPTQTENIGVEYIQPQQDQNVYLTHPSQQSETLPHQPQAYVDQVHDFQGVQQYVEFPFVQNSQENVLQANDNLLVQPLVYQTDVPAVYPTQYQDVQESHLQFSNEQDQSVSQLVNTNEPKITKPQKYQFVNRFKDLISDQDVLDINKVVNNHDQITATPQYTNQATEKTLPAQNLVLSEKPIVVVDMDRPNNYHLLPPTTNALRNEGGTTVIVTPRPIHAALLAPLTAGIELPVVPAQEKKSNVVHENFVVDVQQSIPYYLGKIEYYDGDAQSKNRNVTETAAQHLKLGDFLQQPIIEKSNADRPVLAGENFPQALKNRSAEVQESKNVQYHHQMEKPQLVPIPVPIKIELISTERPFSQYTSQPYPVLYPVSVGNKIPLAIERPLPHYVPKPYPVQVPQPIVQAFYLPVEASKPYPVLPSMATIRSNRLLGSFKQSPKKSKSPQNLATAASYQHVNKLPCVNLRLFSASKSYCDNYIGLVPPKLHTHPIHYFNATKNNVRKQRTAMDDFESSIRWEYGFMPPLIPSLAIDENGNPIEKHTK</sequence>
<evidence type="ECO:0000256" key="1">
    <source>
        <dbReference type="PROSITE-ProRule" id="PRU00497"/>
    </source>
</evidence>
<name>A0AAN7ZEM4_9COLE</name>
<evidence type="ECO:0000313" key="2">
    <source>
        <dbReference type="EMBL" id="KAK5639802.1"/>
    </source>
</evidence>
<evidence type="ECO:0000313" key="3">
    <source>
        <dbReference type="Proteomes" id="UP001329430"/>
    </source>
</evidence>
<dbReference type="EMBL" id="JAVRBK010000008">
    <property type="protein sequence ID" value="KAK5639802.1"/>
    <property type="molecule type" value="Genomic_DNA"/>
</dbReference>
<keyword evidence="3" id="KW-1185">Reference proteome</keyword>
<organism evidence="2 3">
    <name type="scientific">Pyrocoelia pectoralis</name>
    <dbReference type="NCBI Taxonomy" id="417401"/>
    <lineage>
        <taxon>Eukaryota</taxon>
        <taxon>Metazoa</taxon>
        <taxon>Ecdysozoa</taxon>
        <taxon>Arthropoda</taxon>
        <taxon>Hexapoda</taxon>
        <taxon>Insecta</taxon>
        <taxon>Pterygota</taxon>
        <taxon>Neoptera</taxon>
        <taxon>Endopterygota</taxon>
        <taxon>Coleoptera</taxon>
        <taxon>Polyphaga</taxon>
        <taxon>Elateriformia</taxon>
        <taxon>Elateroidea</taxon>
        <taxon>Lampyridae</taxon>
        <taxon>Lampyrinae</taxon>
        <taxon>Pyrocoelia</taxon>
    </lineage>
</organism>
<dbReference type="AlphaFoldDB" id="A0AAN7ZEM4"/>
<dbReference type="PROSITE" id="PS51155">
    <property type="entry name" value="CHIT_BIND_RR_2"/>
    <property type="match status" value="1"/>
</dbReference>
<dbReference type="Proteomes" id="UP001329430">
    <property type="component" value="Chromosome 8"/>
</dbReference>
<dbReference type="InterPro" id="IPR000618">
    <property type="entry name" value="Insect_cuticle"/>
</dbReference>